<dbReference type="Proteomes" id="UP001597441">
    <property type="component" value="Unassembled WGS sequence"/>
</dbReference>
<dbReference type="EMBL" id="JBHULK010000001">
    <property type="protein sequence ID" value="MFD2533742.1"/>
    <property type="molecule type" value="Genomic_DNA"/>
</dbReference>
<dbReference type="Gene3D" id="3.90.550.10">
    <property type="entry name" value="Spore Coat Polysaccharide Biosynthesis Protein SpsA, Chain A"/>
    <property type="match status" value="1"/>
</dbReference>
<comment type="caution">
    <text evidence="2">The sequence shown here is derived from an EMBL/GenBank/DDBJ whole genome shotgun (WGS) entry which is preliminary data.</text>
</comment>
<reference evidence="3" key="1">
    <citation type="journal article" date="2019" name="Int. J. Syst. Evol. Microbiol.">
        <title>The Global Catalogue of Microorganisms (GCM) 10K type strain sequencing project: providing services to taxonomists for standard genome sequencing and annotation.</title>
        <authorList>
            <consortium name="The Broad Institute Genomics Platform"/>
            <consortium name="The Broad Institute Genome Sequencing Center for Infectious Disease"/>
            <person name="Wu L."/>
            <person name="Ma J."/>
        </authorList>
    </citation>
    <scope>NUCLEOTIDE SEQUENCE [LARGE SCALE GENOMIC DNA]</scope>
    <source>
        <strain evidence="3">KCTC 42903</strain>
    </source>
</reference>
<proteinExistence type="predicted"/>
<dbReference type="PANTHER" id="PTHR43685:SF2">
    <property type="entry name" value="GLYCOSYLTRANSFERASE 2-LIKE DOMAIN-CONTAINING PROTEIN"/>
    <property type="match status" value="1"/>
</dbReference>
<organism evidence="2 3">
    <name type="scientific">Gelatiniphilus marinus</name>
    <dbReference type="NCBI Taxonomy" id="1759464"/>
    <lineage>
        <taxon>Bacteria</taxon>
        <taxon>Pseudomonadati</taxon>
        <taxon>Bacteroidota</taxon>
        <taxon>Flavobacteriia</taxon>
        <taxon>Flavobacteriales</taxon>
        <taxon>Flavobacteriaceae</taxon>
        <taxon>Gelatiniphilus</taxon>
    </lineage>
</organism>
<dbReference type="InterPro" id="IPR050834">
    <property type="entry name" value="Glycosyltransf_2"/>
</dbReference>
<keyword evidence="3" id="KW-1185">Reference proteome</keyword>
<dbReference type="Pfam" id="PF00535">
    <property type="entry name" value="Glycos_transf_2"/>
    <property type="match status" value="1"/>
</dbReference>
<dbReference type="SUPFAM" id="SSF53448">
    <property type="entry name" value="Nucleotide-diphospho-sugar transferases"/>
    <property type="match status" value="1"/>
</dbReference>
<dbReference type="InterPro" id="IPR001173">
    <property type="entry name" value="Glyco_trans_2-like"/>
</dbReference>
<evidence type="ECO:0000313" key="2">
    <source>
        <dbReference type="EMBL" id="MFD2533742.1"/>
    </source>
</evidence>
<name>A0ABW5JQG2_9FLAO</name>
<protein>
    <submittedName>
        <fullName evidence="2">Glycosyltransferase family 2 protein</fullName>
    </submittedName>
</protein>
<evidence type="ECO:0000259" key="1">
    <source>
        <dbReference type="Pfam" id="PF00535"/>
    </source>
</evidence>
<sequence length="314" mass="36189">MKPFFSVIIPLFNKEAFIEATLKSVIEQSFKDFEVIVVNDGSTDSSLKRAQLVQDDRIAIITIANSGLSVARNTGIKNANASNITFIDADDLWLKHHLEQLHDLIHLYPNMGLYATGYTLQKSNTKFHRAHFNDLPENFVGVVPNFFKHSLQHCIAWVGSICIPKHVFDTIGNFDPEIYSEQDTDLYIRIALKYDIALDNSSVSAIYNRTMDDNMSNFTQKKKIPKFLYAYKDIESTNFHLKKYLDLNRFSTLVFFKLSTNKVLEKALVKDIDLNNLNRIQRLLIYLPNGTLRFLFNIKTKLKLNPLIVFRSKI</sequence>
<dbReference type="RefSeq" id="WP_388012933.1">
    <property type="nucleotide sequence ID" value="NZ_JBHUDT010000001.1"/>
</dbReference>
<dbReference type="PANTHER" id="PTHR43685">
    <property type="entry name" value="GLYCOSYLTRANSFERASE"/>
    <property type="match status" value="1"/>
</dbReference>
<dbReference type="CDD" id="cd00761">
    <property type="entry name" value="Glyco_tranf_GTA_type"/>
    <property type="match status" value="1"/>
</dbReference>
<dbReference type="InterPro" id="IPR029044">
    <property type="entry name" value="Nucleotide-diphossugar_trans"/>
</dbReference>
<evidence type="ECO:0000313" key="3">
    <source>
        <dbReference type="Proteomes" id="UP001597441"/>
    </source>
</evidence>
<gene>
    <name evidence="2" type="ORF">ACFSQS_01400</name>
</gene>
<accession>A0ABW5JQG2</accession>
<feature type="domain" description="Glycosyltransferase 2-like" evidence="1">
    <location>
        <begin position="6"/>
        <end position="163"/>
    </location>
</feature>